<name>A0A2H4YDD5_9CAUD</name>
<evidence type="ECO:0000313" key="1">
    <source>
        <dbReference type="EMBL" id="AUE22199.1"/>
    </source>
</evidence>
<dbReference type="EMBL" id="MG099940">
    <property type="protein sequence ID" value="AUE22199.1"/>
    <property type="molecule type" value="Genomic_DNA"/>
</dbReference>
<keyword evidence="2" id="KW-1185">Reference proteome</keyword>
<sequence length="79" mass="8914">MSQIVARRICWPNPDATCLEGGCGYCNFEKFRALSTIEAYARKAGMVYHRGGRQVDALEAYMSGQGYGFYNAEVKYKED</sequence>
<accession>A0A2H4YDD5</accession>
<reference evidence="1 2" key="1">
    <citation type="submission" date="2017-10" db="EMBL/GenBank/DDBJ databases">
        <authorList>
            <person name="Koppala N."/>
            <person name="Smith C."/>
            <person name="Hicks E."/>
            <person name="VanDolah M."/>
            <person name="Fryberger R."/>
            <person name="Simpson Z."/>
            <person name="Schmith W."/>
            <person name="Rense A."/>
            <person name="Bortz R.L."/>
            <person name="Warner M.H."/>
            <person name="Garlena R.A."/>
            <person name="Russell D.A."/>
            <person name="Pope W.H."/>
            <person name="Jacobs-Sera D."/>
            <person name="Hendrix R.W."/>
            <person name="Hatfull G.F."/>
        </authorList>
    </citation>
    <scope>NUCLEOTIDE SEQUENCE [LARGE SCALE GENOMIC DNA]</scope>
</reference>
<gene>
    <name evidence="1" type="ORF">SEA_BIRKSANDSOCKS_89</name>
</gene>
<proteinExistence type="predicted"/>
<dbReference type="Proteomes" id="UP000240474">
    <property type="component" value="Segment"/>
</dbReference>
<protein>
    <submittedName>
        <fullName evidence="1">Uncharacterized protein</fullName>
    </submittedName>
</protein>
<evidence type="ECO:0000313" key="2">
    <source>
        <dbReference type="Proteomes" id="UP000240474"/>
    </source>
</evidence>
<organism evidence="1 2">
    <name type="scientific">Gordonia phage BirksAndSocks</name>
    <dbReference type="NCBI Taxonomy" id="2047831"/>
    <lineage>
        <taxon>Viruses</taxon>
        <taxon>Duplodnaviria</taxon>
        <taxon>Heunggongvirae</taxon>
        <taxon>Uroviricota</taxon>
        <taxon>Caudoviricetes</taxon>
        <taxon>Montyvirus</taxon>
        <taxon>Montyvirus birksandsocks</taxon>
    </lineage>
</organism>